<comment type="caution">
    <text evidence="1">The sequence shown here is derived from an EMBL/GenBank/DDBJ whole genome shotgun (WGS) entry which is preliminary data.</text>
</comment>
<accession>A0A644ZCI8</accession>
<dbReference type="EMBL" id="VSSQ01008294">
    <property type="protein sequence ID" value="MPM38459.1"/>
    <property type="molecule type" value="Genomic_DNA"/>
</dbReference>
<sequence>MIGVAGVAVSLYFAVDMRTSVFCPLILLQHNDAGTLAHDKAAAALVKGCRAAVRVITVRQRHTACKAGHRKFIDGSIGAARNDGIGIPMLNGAEGLSDGVGRGGASGHDRKVRTLCLEFDGDKGRRHIPDHHRNEKGGNAGRALRQQLFSLSEVGCHSADAGSNIGTKPLRLNGADNAAVLYRLYSGRNCILSV</sequence>
<reference evidence="1" key="1">
    <citation type="submission" date="2019-08" db="EMBL/GenBank/DDBJ databases">
        <authorList>
            <person name="Kucharzyk K."/>
            <person name="Murdoch R.W."/>
            <person name="Higgins S."/>
            <person name="Loffler F."/>
        </authorList>
    </citation>
    <scope>NUCLEOTIDE SEQUENCE</scope>
</reference>
<protein>
    <submittedName>
        <fullName evidence="1">Uncharacterized protein</fullName>
    </submittedName>
</protein>
<dbReference type="AlphaFoldDB" id="A0A644ZCI8"/>
<proteinExistence type="predicted"/>
<gene>
    <name evidence="1" type="ORF">SDC9_85088</name>
</gene>
<name>A0A644ZCI8_9ZZZZ</name>
<evidence type="ECO:0000313" key="1">
    <source>
        <dbReference type="EMBL" id="MPM38459.1"/>
    </source>
</evidence>
<organism evidence="1">
    <name type="scientific">bioreactor metagenome</name>
    <dbReference type="NCBI Taxonomy" id="1076179"/>
    <lineage>
        <taxon>unclassified sequences</taxon>
        <taxon>metagenomes</taxon>
        <taxon>ecological metagenomes</taxon>
    </lineage>
</organism>